<sequence length="443" mass="48533">MNPAARSRGAPSARIRIGDGPVRRISVAPGPVPAGDRTDTVVRLSRALIPLMVWRGVPVVNTVRDKITVVERFALEAALALDPVSAVELSELTGLPPQAVMPLLERLLSTGSLDADESGTAYTPTAATPEVLAGNTLTTIETATANFAFLPFTDELIVLPSPLEQWAARLGTRTVQQAFRLPLPDSWAQWRRYDVINRHLADDTAIQRPDTLYRAIEAEDDDPVGSTCPVFAAERVTVTDVEGDRVVSLRFRSGVDAERKSSPKRTVGASLAGVDLLVDSWLDMVDAVCRDELMPLLWRAASGDSDDPPEDLDVVRETSGGFTLWLPEKSVNRLLELGTPLLGPRGIKVGDEEAEIEATVRFRPQPDDEAAVAGFTIDRATALFETDPDAGMADAIDRAAAEYSLSRYSAHYPETETVRERMWRMRRYEAVYLMRAGDDFDYS</sequence>
<protein>
    <submittedName>
        <fullName evidence="1">Uncharacterized protein</fullName>
    </submittedName>
</protein>
<gene>
    <name evidence="1" type="ORF">GCM10009838_10920</name>
</gene>
<keyword evidence="2" id="KW-1185">Reference proteome</keyword>
<reference evidence="1 2" key="1">
    <citation type="journal article" date="2019" name="Int. J. Syst. Evol. Microbiol.">
        <title>The Global Catalogue of Microorganisms (GCM) 10K type strain sequencing project: providing services to taxonomists for standard genome sequencing and annotation.</title>
        <authorList>
            <consortium name="The Broad Institute Genomics Platform"/>
            <consortium name="The Broad Institute Genome Sequencing Center for Infectious Disease"/>
            <person name="Wu L."/>
            <person name="Ma J."/>
        </authorList>
    </citation>
    <scope>NUCLEOTIDE SEQUENCE [LARGE SCALE GENOMIC DNA]</scope>
    <source>
        <strain evidence="1 2">JCM 16013</strain>
    </source>
</reference>
<dbReference type="Proteomes" id="UP001499854">
    <property type="component" value="Unassembled WGS sequence"/>
</dbReference>
<evidence type="ECO:0000313" key="2">
    <source>
        <dbReference type="Proteomes" id="UP001499854"/>
    </source>
</evidence>
<name>A0ABN2QQU8_9ACTN</name>
<comment type="caution">
    <text evidence="1">The sequence shown here is derived from an EMBL/GenBank/DDBJ whole genome shotgun (WGS) entry which is preliminary data.</text>
</comment>
<organism evidence="1 2">
    <name type="scientific">Catenulispora subtropica</name>
    <dbReference type="NCBI Taxonomy" id="450798"/>
    <lineage>
        <taxon>Bacteria</taxon>
        <taxon>Bacillati</taxon>
        <taxon>Actinomycetota</taxon>
        <taxon>Actinomycetes</taxon>
        <taxon>Catenulisporales</taxon>
        <taxon>Catenulisporaceae</taxon>
        <taxon>Catenulispora</taxon>
    </lineage>
</organism>
<proteinExistence type="predicted"/>
<evidence type="ECO:0000313" key="1">
    <source>
        <dbReference type="EMBL" id="GAA1956787.1"/>
    </source>
</evidence>
<dbReference type="EMBL" id="BAAAQM010000004">
    <property type="protein sequence ID" value="GAA1956787.1"/>
    <property type="molecule type" value="Genomic_DNA"/>
</dbReference>
<accession>A0ABN2QQU8</accession>